<keyword evidence="8" id="KW-0547">Nucleotide-binding</keyword>
<evidence type="ECO:0000256" key="8">
    <source>
        <dbReference type="ARBA" id="ARBA00022741"/>
    </source>
</evidence>
<keyword evidence="7 16" id="KW-0812">Transmembrane</keyword>
<sequence length="704" mass="73534">MSRAQHPLPVPTVLAFAGAYAVLALLGRTTVVDGATVSLVWPAAGVAALWMLAESPRHQWRVLVPLALVHGGVVWGTGASLTVTLFGSVSVAVQTWLLCHLLRRWCPSLLGAGGTASLRMPRTLVLAGVAAVLACTVGAAIGTTGLWVDGEPTDASTAVAWFARHLTGILAVGGVGHLAWEWRTQQVPARAHGGSTTELVLLWVGSVVITVVLFLQPYPLAFLVIALTVWSAARFRTFPAALHALTLGSIGLWLSLLDHGSFARLSDPLAEALVSQVFLVAVLLAGLFVGALSDRIDELFATVTQAQREAAEQAELLAEMTESMGEGLVVLDRDGRVERSNGASRRLAHRVRPGAPDADALAALVALVLHPAADNTDAARAELGVGDVVVPLANGEEAVLAVSRTVLTRRLADDGGAGVLLVLRDVTEHRSGLKPLAGFAATAAHDLRGPLTAIRSWLSLAIEDLEPGAEVLAPLRRAERATGHMGQLIDDLLEHAMAESGELVAQDVDLAGEHGVLAPLVGLLGPDDVLEVADDLPPVHADPVAVRQLFGNLVGNAVKYAKPGEPAYVRVRAQQQGSRVVVEVEDDGVGVVDHDRSLIFQRFHRSGAVRANFRGTGMGLSICQTIVHRHGGTIECLPTAPGTGSVFRFDLPGASGAGAWSGASSGASSSGVGPRAADPGREELRGSQAEARRVPESSRVSSPE</sequence>
<dbReference type="Proteomes" id="UP001291999">
    <property type="component" value="Unassembled WGS sequence"/>
</dbReference>
<feature type="transmembrane region" description="Helical" evidence="16">
    <location>
        <begin position="200"/>
        <end position="232"/>
    </location>
</feature>
<name>A0ABU5KFV7_9ACTN</name>
<feature type="domain" description="Histidine kinase" evidence="17">
    <location>
        <begin position="442"/>
        <end position="655"/>
    </location>
</feature>
<evidence type="ECO:0000256" key="10">
    <source>
        <dbReference type="ARBA" id="ARBA00022840"/>
    </source>
</evidence>
<dbReference type="InterPro" id="IPR036890">
    <property type="entry name" value="HATPase_C_sf"/>
</dbReference>
<evidence type="ECO:0000256" key="5">
    <source>
        <dbReference type="ARBA" id="ARBA00022553"/>
    </source>
</evidence>
<keyword evidence="13 16" id="KW-0472">Membrane</keyword>
<dbReference type="RefSeq" id="WP_322425129.1">
    <property type="nucleotide sequence ID" value="NZ_JAXQPW010000006.1"/>
</dbReference>
<keyword evidence="6" id="KW-0808">Transferase</keyword>
<accession>A0ABU5KFV7</accession>
<feature type="compositionally biased region" description="Low complexity" evidence="15">
    <location>
        <begin position="658"/>
        <end position="677"/>
    </location>
</feature>
<keyword evidence="5" id="KW-0597">Phosphoprotein</keyword>
<keyword evidence="10 18" id="KW-0067">ATP-binding</keyword>
<dbReference type="Gene3D" id="3.30.450.20">
    <property type="entry name" value="PAS domain"/>
    <property type="match status" value="1"/>
</dbReference>
<evidence type="ECO:0000256" key="11">
    <source>
        <dbReference type="ARBA" id="ARBA00022989"/>
    </source>
</evidence>
<dbReference type="Pfam" id="PF05231">
    <property type="entry name" value="MASE1"/>
    <property type="match status" value="1"/>
</dbReference>
<dbReference type="SUPFAM" id="SSF55785">
    <property type="entry name" value="PYP-like sensor domain (PAS domain)"/>
    <property type="match status" value="1"/>
</dbReference>
<evidence type="ECO:0000256" key="14">
    <source>
        <dbReference type="ARBA" id="ARBA00039401"/>
    </source>
</evidence>
<dbReference type="Gene3D" id="1.10.287.130">
    <property type="match status" value="1"/>
</dbReference>
<dbReference type="Gene3D" id="3.30.565.10">
    <property type="entry name" value="Histidine kinase-like ATPase, C-terminal domain"/>
    <property type="match status" value="1"/>
</dbReference>
<dbReference type="InterPro" id="IPR003661">
    <property type="entry name" value="HisK_dim/P_dom"/>
</dbReference>
<feature type="region of interest" description="Disordered" evidence="15">
    <location>
        <begin position="658"/>
        <end position="704"/>
    </location>
</feature>
<dbReference type="PANTHER" id="PTHR42878">
    <property type="entry name" value="TWO-COMPONENT HISTIDINE KINASE"/>
    <property type="match status" value="1"/>
</dbReference>
<dbReference type="EC" id="2.7.13.3" evidence="3"/>
<organism evidence="18 19">
    <name type="scientific">Nocardioides renjunii</name>
    <dbReference type="NCBI Taxonomy" id="3095075"/>
    <lineage>
        <taxon>Bacteria</taxon>
        <taxon>Bacillati</taxon>
        <taxon>Actinomycetota</taxon>
        <taxon>Actinomycetes</taxon>
        <taxon>Propionibacteriales</taxon>
        <taxon>Nocardioidaceae</taxon>
        <taxon>Nocardioides</taxon>
    </lineage>
</organism>
<evidence type="ECO:0000256" key="16">
    <source>
        <dbReference type="SAM" id="Phobius"/>
    </source>
</evidence>
<dbReference type="PANTHER" id="PTHR42878:SF7">
    <property type="entry name" value="SENSOR HISTIDINE KINASE GLRK"/>
    <property type="match status" value="1"/>
</dbReference>
<feature type="transmembrane region" description="Helical" evidence="16">
    <location>
        <begin position="269"/>
        <end position="292"/>
    </location>
</feature>
<keyword evidence="19" id="KW-1185">Reference proteome</keyword>
<evidence type="ECO:0000256" key="13">
    <source>
        <dbReference type="ARBA" id="ARBA00023136"/>
    </source>
</evidence>
<dbReference type="Pfam" id="PF00512">
    <property type="entry name" value="HisKA"/>
    <property type="match status" value="1"/>
</dbReference>
<dbReference type="CDD" id="cd00082">
    <property type="entry name" value="HisKA"/>
    <property type="match status" value="1"/>
</dbReference>
<feature type="transmembrane region" description="Helical" evidence="16">
    <location>
        <begin position="159"/>
        <end position="180"/>
    </location>
</feature>
<evidence type="ECO:0000313" key="19">
    <source>
        <dbReference type="Proteomes" id="UP001291999"/>
    </source>
</evidence>
<feature type="transmembrane region" description="Helical" evidence="16">
    <location>
        <begin position="34"/>
        <end position="53"/>
    </location>
</feature>
<proteinExistence type="predicted"/>
<dbReference type="InterPro" id="IPR003594">
    <property type="entry name" value="HATPase_dom"/>
</dbReference>
<comment type="caution">
    <text evidence="18">The sequence shown here is derived from an EMBL/GenBank/DDBJ whole genome shotgun (WGS) entry which is preliminary data.</text>
</comment>
<evidence type="ECO:0000256" key="3">
    <source>
        <dbReference type="ARBA" id="ARBA00012438"/>
    </source>
</evidence>
<dbReference type="PRINTS" id="PR00344">
    <property type="entry name" value="BCTRLSENSOR"/>
</dbReference>
<gene>
    <name evidence="18" type="ORF">SFC79_16235</name>
</gene>
<reference evidence="18 19" key="1">
    <citation type="submission" date="2023-11" db="EMBL/GenBank/DDBJ databases">
        <title>Novel species in genus Nocardioides.</title>
        <authorList>
            <person name="Zhou H."/>
        </authorList>
    </citation>
    <scope>NUCLEOTIDE SEQUENCE [LARGE SCALE GENOMIC DNA]</scope>
    <source>
        <strain evidence="18 19">S-58</strain>
    </source>
</reference>
<feature type="transmembrane region" description="Helical" evidence="16">
    <location>
        <begin position="123"/>
        <end position="147"/>
    </location>
</feature>
<dbReference type="Pfam" id="PF02518">
    <property type="entry name" value="HATPase_c"/>
    <property type="match status" value="1"/>
</dbReference>
<evidence type="ECO:0000256" key="1">
    <source>
        <dbReference type="ARBA" id="ARBA00000085"/>
    </source>
</evidence>
<dbReference type="PROSITE" id="PS50109">
    <property type="entry name" value="HIS_KIN"/>
    <property type="match status" value="1"/>
</dbReference>
<dbReference type="InterPro" id="IPR050351">
    <property type="entry name" value="BphY/WalK/GraS-like"/>
</dbReference>
<protein>
    <recommendedName>
        <fullName evidence="14">Sensor-like histidine kinase SenX3</fullName>
        <ecNumber evidence="3">2.7.13.3</ecNumber>
    </recommendedName>
</protein>
<dbReference type="SMART" id="SM00387">
    <property type="entry name" value="HATPase_c"/>
    <property type="match status" value="1"/>
</dbReference>
<feature type="compositionally biased region" description="Basic and acidic residues" evidence="15">
    <location>
        <begin position="678"/>
        <end position="696"/>
    </location>
</feature>
<comment type="catalytic activity">
    <reaction evidence="1">
        <text>ATP + protein L-histidine = ADP + protein N-phospho-L-histidine.</text>
        <dbReference type="EC" id="2.7.13.3"/>
    </reaction>
</comment>
<keyword evidence="9" id="KW-0418">Kinase</keyword>
<dbReference type="SUPFAM" id="SSF55874">
    <property type="entry name" value="ATPase domain of HSP90 chaperone/DNA topoisomerase II/histidine kinase"/>
    <property type="match status" value="1"/>
</dbReference>
<feature type="transmembrane region" description="Helical" evidence="16">
    <location>
        <begin position="238"/>
        <end position="257"/>
    </location>
</feature>
<evidence type="ECO:0000256" key="15">
    <source>
        <dbReference type="SAM" id="MobiDB-lite"/>
    </source>
</evidence>
<keyword evidence="4" id="KW-1003">Cell membrane</keyword>
<keyword evidence="12" id="KW-0902">Two-component regulatory system</keyword>
<dbReference type="InterPro" id="IPR005467">
    <property type="entry name" value="His_kinase_dom"/>
</dbReference>
<evidence type="ECO:0000256" key="4">
    <source>
        <dbReference type="ARBA" id="ARBA00022475"/>
    </source>
</evidence>
<keyword evidence="11 16" id="KW-1133">Transmembrane helix</keyword>
<dbReference type="GO" id="GO:0005524">
    <property type="term" value="F:ATP binding"/>
    <property type="evidence" value="ECO:0007669"/>
    <property type="project" value="UniProtKB-KW"/>
</dbReference>
<dbReference type="SMART" id="SM00388">
    <property type="entry name" value="HisKA"/>
    <property type="match status" value="1"/>
</dbReference>
<comment type="subcellular location">
    <subcellularLocation>
        <location evidence="2">Cell membrane</location>
        <topology evidence="2">Multi-pass membrane protein</topology>
    </subcellularLocation>
</comment>
<evidence type="ECO:0000256" key="2">
    <source>
        <dbReference type="ARBA" id="ARBA00004651"/>
    </source>
</evidence>
<evidence type="ECO:0000256" key="12">
    <source>
        <dbReference type="ARBA" id="ARBA00023012"/>
    </source>
</evidence>
<evidence type="ECO:0000256" key="6">
    <source>
        <dbReference type="ARBA" id="ARBA00022679"/>
    </source>
</evidence>
<evidence type="ECO:0000259" key="17">
    <source>
        <dbReference type="PROSITE" id="PS50109"/>
    </source>
</evidence>
<evidence type="ECO:0000256" key="9">
    <source>
        <dbReference type="ARBA" id="ARBA00022777"/>
    </source>
</evidence>
<evidence type="ECO:0000313" key="18">
    <source>
        <dbReference type="EMBL" id="MDZ5663324.1"/>
    </source>
</evidence>
<dbReference type="InterPro" id="IPR035965">
    <property type="entry name" value="PAS-like_dom_sf"/>
</dbReference>
<dbReference type="InterPro" id="IPR036097">
    <property type="entry name" value="HisK_dim/P_sf"/>
</dbReference>
<dbReference type="InterPro" id="IPR007895">
    <property type="entry name" value="MASE1"/>
</dbReference>
<dbReference type="SUPFAM" id="SSF47384">
    <property type="entry name" value="Homodimeric domain of signal transducing histidine kinase"/>
    <property type="match status" value="1"/>
</dbReference>
<dbReference type="EMBL" id="JAXQPW010000006">
    <property type="protein sequence ID" value="MDZ5663324.1"/>
    <property type="molecule type" value="Genomic_DNA"/>
</dbReference>
<dbReference type="InterPro" id="IPR004358">
    <property type="entry name" value="Sig_transdc_His_kin-like_C"/>
</dbReference>
<evidence type="ECO:0000256" key="7">
    <source>
        <dbReference type="ARBA" id="ARBA00022692"/>
    </source>
</evidence>